<evidence type="ECO:0000256" key="14">
    <source>
        <dbReference type="ARBA" id="ARBA00024565"/>
    </source>
</evidence>
<evidence type="ECO:0000256" key="6">
    <source>
        <dbReference type="ARBA" id="ARBA00022832"/>
    </source>
</evidence>
<dbReference type="CDD" id="cd05927">
    <property type="entry name" value="LC-FACS_euk"/>
    <property type="match status" value="1"/>
</dbReference>
<dbReference type="PROSITE" id="PS00455">
    <property type="entry name" value="AMP_BINDING"/>
    <property type="match status" value="1"/>
</dbReference>
<proteinExistence type="inferred from homology"/>
<accession>A0ABM1AIV7</accession>
<evidence type="ECO:0000256" key="12">
    <source>
        <dbReference type="ARBA" id="ARBA00024532"/>
    </source>
</evidence>
<dbReference type="GO" id="GO:0016874">
    <property type="term" value="F:ligase activity"/>
    <property type="evidence" value="ECO:0007669"/>
    <property type="project" value="UniProtKB-KW"/>
</dbReference>
<comment type="catalytic activity">
    <reaction evidence="12 17">
        <text>15-hydroxy-(5Z,8Z,11Z,13E)-eicosatetraenoate + ATP + CoA = 15-hydroxy-(5Z,8Z,11Z,13E)-eicosatetraenoyl-CoA + AMP + diphosphate</text>
        <dbReference type="Rhea" id="RHEA:52116"/>
        <dbReference type="ChEBI" id="CHEBI:30616"/>
        <dbReference type="ChEBI" id="CHEBI:33019"/>
        <dbReference type="ChEBI" id="CHEBI:57287"/>
        <dbReference type="ChEBI" id="CHEBI:78832"/>
        <dbReference type="ChEBI" id="CHEBI:136409"/>
        <dbReference type="ChEBI" id="CHEBI:456215"/>
    </reaction>
    <physiologicalReaction direction="left-to-right" evidence="12 17">
        <dbReference type="Rhea" id="RHEA:52117"/>
    </physiologicalReaction>
</comment>
<dbReference type="InterPro" id="IPR045311">
    <property type="entry name" value="LC-FACS_euk"/>
</dbReference>
<dbReference type="InterPro" id="IPR020845">
    <property type="entry name" value="AMP-binding_CS"/>
</dbReference>
<keyword evidence="8 17" id="KW-0443">Lipid metabolism</keyword>
<keyword evidence="7 17" id="KW-0067">ATP-binding</keyword>
<comment type="catalytic activity">
    <reaction evidence="14 17">
        <text>(E)-hexadec-2-enoate + ATP + CoA = (2E)-hexadecenoyl-CoA + AMP + diphosphate</text>
        <dbReference type="Rhea" id="RHEA:36139"/>
        <dbReference type="ChEBI" id="CHEBI:30616"/>
        <dbReference type="ChEBI" id="CHEBI:33019"/>
        <dbReference type="ChEBI" id="CHEBI:57287"/>
        <dbReference type="ChEBI" id="CHEBI:61526"/>
        <dbReference type="ChEBI" id="CHEBI:72745"/>
        <dbReference type="ChEBI" id="CHEBI:456215"/>
    </reaction>
    <physiologicalReaction direction="left-to-right" evidence="14 17">
        <dbReference type="Rhea" id="RHEA:36140"/>
    </physiologicalReaction>
</comment>
<organism evidence="19 20">
    <name type="scientific">Microtus ochrogaster</name>
    <name type="common">Prairie vole</name>
    <dbReference type="NCBI Taxonomy" id="79684"/>
    <lineage>
        <taxon>Eukaryota</taxon>
        <taxon>Metazoa</taxon>
        <taxon>Chordata</taxon>
        <taxon>Craniata</taxon>
        <taxon>Vertebrata</taxon>
        <taxon>Euteleostomi</taxon>
        <taxon>Mammalia</taxon>
        <taxon>Eutheria</taxon>
        <taxon>Euarchontoglires</taxon>
        <taxon>Glires</taxon>
        <taxon>Rodentia</taxon>
        <taxon>Myomorpha</taxon>
        <taxon>Muroidea</taxon>
        <taxon>Cricetidae</taxon>
        <taxon>Arvicolinae</taxon>
        <taxon>Microtus</taxon>
    </lineage>
</organism>
<evidence type="ECO:0000256" key="15">
    <source>
        <dbReference type="ARBA" id="ARBA00025703"/>
    </source>
</evidence>
<evidence type="ECO:0000256" key="10">
    <source>
        <dbReference type="ARBA" id="ARBA00024484"/>
    </source>
</evidence>
<keyword evidence="4 17" id="KW-0547">Nucleotide-binding</keyword>
<evidence type="ECO:0000256" key="8">
    <source>
        <dbReference type="ARBA" id="ARBA00023098"/>
    </source>
</evidence>
<keyword evidence="17" id="KW-1133">Transmembrane helix</keyword>
<evidence type="ECO:0000256" key="1">
    <source>
        <dbReference type="ARBA" id="ARBA00004643"/>
    </source>
</evidence>
<evidence type="ECO:0000256" key="9">
    <source>
        <dbReference type="ARBA" id="ARBA00024469"/>
    </source>
</evidence>
<protein>
    <recommendedName>
        <fullName evidence="17">Long-chain-fatty-acid--CoA ligase</fullName>
        <ecNumber evidence="17">6.2.1.15</ecNumber>
        <ecNumber evidence="17">6.2.1.3</ecNumber>
    </recommendedName>
    <alternativeName>
        <fullName evidence="17">Acyl-CoA synthetase</fullName>
    </alternativeName>
    <alternativeName>
        <fullName evidence="17">Long-chain acyl-CoA synthetase</fullName>
    </alternativeName>
</protein>
<keyword evidence="19" id="KW-1185">Reference proteome</keyword>
<dbReference type="RefSeq" id="XP_013202711.1">
    <property type="nucleotide sequence ID" value="XM_013347257.2"/>
</dbReference>
<dbReference type="Pfam" id="PF00501">
    <property type="entry name" value="AMP-binding"/>
    <property type="match status" value="1"/>
</dbReference>
<comment type="subcellular location">
    <subcellularLocation>
        <location evidence="1">Endoplasmic reticulum membrane</location>
        <topology evidence="1">Single-pass type III membrane protein</topology>
    </subcellularLocation>
    <subcellularLocation>
        <location evidence="17">Mitochondrion outer membrane</location>
        <topology evidence="17">Single-pass membrane protein</topology>
    </subcellularLocation>
    <subcellularLocation>
        <location evidence="17">Endoplasmic reticulum membrane</location>
        <topology evidence="17">Single-pass membrane protein</topology>
    </subcellularLocation>
    <subcellularLocation>
        <location evidence="15">Mitochondrion outer membrane</location>
        <topology evidence="15">Single-pass type III membrane protein</topology>
    </subcellularLocation>
</comment>
<evidence type="ECO:0000313" key="19">
    <source>
        <dbReference type="Proteomes" id="UP000694915"/>
    </source>
</evidence>
<dbReference type="EC" id="6.2.1.15" evidence="17"/>
<keyword evidence="5" id="KW-1000">Mitochondrion outer membrane</keyword>
<feature type="transmembrane region" description="Helical" evidence="17">
    <location>
        <begin position="45"/>
        <end position="69"/>
    </location>
</feature>
<keyword evidence="3 17" id="KW-0436">Ligase</keyword>
<evidence type="ECO:0000256" key="3">
    <source>
        <dbReference type="ARBA" id="ARBA00022598"/>
    </source>
</evidence>
<comment type="catalytic activity">
    <reaction evidence="10">
        <text>a long-chain fatty acid + ATP + CoA = a long-chain fatty acyl-CoA + AMP + diphosphate</text>
        <dbReference type="Rhea" id="RHEA:15421"/>
        <dbReference type="ChEBI" id="CHEBI:30616"/>
        <dbReference type="ChEBI" id="CHEBI:33019"/>
        <dbReference type="ChEBI" id="CHEBI:57287"/>
        <dbReference type="ChEBI" id="CHEBI:57560"/>
        <dbReference type="ChEBI" id="CHEBI:83139"/>
        <dbReference type="ChEBI" id="CHEBI:456215"/>
        <dbReference type="EC" id="6.2.1.3"/>
    </reaction>
    <physiologicalReaction direction="left-to-right" evidence="10">
        <dbReference type="Rhea" id="RHEA:15422"/>
    </physiologicalReaction>
</comment>
<comment type="catalytic activity">
    <reaction evidence="16 17">
        <text>hexadecanoate + ATP + CoA = hexadecanoyl-CoA + AMP + diphosphate</text>
        <dbReference type="Rhea" id="RHEA:30751"/>
        <dbReference type="ChEBI" id="CHEBI:7896"/>
        <dbReference type="ChEBI" id="CHEBI:30616"/>
        <dbReference type="ChEBI" id="CHEBI:33019"/>
        <dbReference type="ChEBI" id="CHEBI:57287"/>
        <dbReference type="ChEBI" id="CHEBI:57379"/>
        <dbReference type="ChEBI" id="CHEBI:456215"/>
    </reaction>
    <physiologicalReaction direction="left-to-right" evidence="16 17">
        <dbReference type="Rhea" id="RHEA:30752"/>
    </physiologicalReaction>
</comment>
<dbReference type="EC" id="6.2.1.3" evidence="17"/>
<dbReference type="PANTHER" id="PTHR43272:SF54">
    <property type="entry name" value="LONG-CHAIN-FATTY-ACID--COA LIGASE 6"/>
    <property type="match status" value="1"/>
</dbReference>
<dbReference type="Proteomes" id="UP000694915">
    <property type="component" value="Chromosome 7"/>
</dbReference>
<dbReference type="Gene3D" id="3.40.50.12780">
    <property type="entry name" value="N-terminal domain of ligase-like"/>
    <property type="match status" value="1"/>
</dbReference>
<evidence type="ECO:0000256" key="11">
    <source>
        <dbReference type="ARBA" id="ARBA00024495"/>
    </source>
</evidence>
<evidence type="ECO:0000256" key="7">
    <source>
        <dbReference type="ARBA" id="ARBA00022840"/>
    </source>
</evidence>
<dbReference type="InterPro" id="IPR000873">
    <property type="entry name" value="AMP-dep_synth/lig_dom"/>
</dbReference>
<keyword evidence="17" id="KW-0472">Membrane</keyword>
<comment type="catalytic activity">
    <reaction evidence="9 17">
        <text>5-hydroxy-(6E,8Z,11Z,14Z)-eicosatetraenoate + ATP + CoA = 5-hydroxy-(6E,8Z,11Z,14Z)-eicosatetraenoyl-CoA + AMP + diphosphate</text>
        <dbReference type="Rhea" id="RHEA:52108"/>
        <dbReference type="ChEBI" id="CHEBI:30616"/>
        <dbReference type="ChEBI" id="CHEBI:33019"/>
        <dbReference type="ChEBI" id="CHEBI:57287"/>
        <dbReference type="ChEBI" id="CHEBI:65341"/>
        <dbReference type="ChEBI" id="CHEBI:136407"/>
        <dbReference type="ChEBI" id="CHEBI:456215"/>
    </reaction>
    <physiologicalReaction direction="left-to-right" evidence="9 17">
        <dbReference type="Rhea" id="RHEA:52109"/>
    </physiologicalReaction>
</comment>
<comment type="catalytic activity">
    <reaction evidence="13 17">
        <text>(5Z,8Z,11Z,14Z)-eicosatetraenoate + ATP + CoA = (5Z,8Z,11Z,14Z)-eicosatetraenoyl-CoA + AMP + diphosphate</text>
        <dbReference type="Rhea" id="RHEA:19713"/>
        <dbReference type="ChEBI" id="CHEBI:30616"/>
        <dbReference type="ChEBI" id="CHEBI:32395"/>
        <dbReference type="ChEBI" id="CHEBI:33019"/>
        <dbReference type="ChEBI" id="CHEBI:57287"/>
        <dbReference type="ChEBI" id="CHEBI:57368"/>
        <dbReference type="ChEBI" id="CHEBI:456215"/>
        <dbReference type="EC" id="6.2.1.15"/>
    </reaction>
    <physiologicalReaction direction="left-to-right" evidence="13 17">
        <dbReference type="Rhea" id="RHEA:19714"/>
    </physiologicalReaction>
</comment>
<comment type="catalytic activity">
    <reaction evidence="11 17">
        <text>12-hydroxy-(5Z,8Z,10E,14Z)-eicosatetraenoate + ATP + CoA = 12-hydroxy-(5Z,8Z,10E,14Z)-eicosatetraenoyl-CoA + AMP + diphosphate</text>
        <dbReference type="Rhea" id="RHEA:52112"/>
        <dbReference type="ChEBI" id="CHEBI:30616"/>
        <dbReference type="ChEBI" id="CHEBI:33019"/>
        <dbReference type="ChEBI" id="CHEBI:57287"/>
        <dbReference type="ChEBI" id="CHEBI:90718"/>
        <dbReference type="ChEBI" id="CHEBI:136408"/>
        <dbReference type="ChEBI" id="CHEBI:456215"/>
    </reaction>
    <physiologicalReaction direction="left-to-right" evidence="11 17">
        <dbReference type="Rhea" id="RHEA:52113"/>
    </physiologicalReaction>
</comment>
<evidence type="ECO:0000256" key="13">
    <source>
        <dbReference type="ARBA" id="ARBA00024548"/>
    </source>
</evidence>
<comment type="function">
    <text evidence="17">Catalyzes the conversion of long-chain fatty acids to their active form acyl-CoAs for both synthesis of cellular lipids, and degradation via beta-oxidation.</text>
</comment>
<gene>
    <name evidence="20" type="primary">Acsl6</name>
</gene>
<evidence type="ECO:0000259" key="18">
    <source>
        <dbReference type="Pfam" id="PF00501"/>
    </source>
</evidence>
<reference evidence="20" key="1">
    <citation type="submission" date="2025-08" db="UniProtKB">
        <authorList>
            <consortium name="RefSeq"/>
        </authorList>
    </citation>
    <scope>IDENTIFICATION</scope>
</reference>
<keyword evidence="5" id="KW-0496">Mitochondrion</keyword>
<dbReference type="PANTHER" id="PTHR43272">
    <property type="entry name" value="LONG-CHAIN-FATTY-ACID--COA LIGASE"/>
    <property type="match status" value="1"/>
</dbReference>
<dbReference type="SUPFAM" id="SSF56801">
    <property type="entry name" value="Acetyl-CoA synthetase-like"/>
    <property type="match status" value="1"/>
</dbReference>
<sequence>MLTFFLVSGGSLWLFAEIVLSLLEKMQTQEILRILRLPELGDLGQFFRSLSATTLVSMGALAAVLAYWLAHRPKALQPPCNLLMQSEEVEDSGGARRSVIGGSTQLLTHYYDDARTMYQVFRRGLSISGNGPCLGFRKPKQPYQWLSYQEVANRAEFLGSGLLQHDCKVGTEQFIGVFAQNRPEWIIAELACYTYSMVVVPLYDTLGPGAIRYIINTADICTVIVDKPQKAILLLEHVEKKETPGLKLIILMEPFEDALKERGQKCGVDVKSMQAIEDCGQENLHAPVPPRPDDLSIVCFTSGTTGNPKGAMLTHGNVVADFSGFLKVTESQWAPTCADVHFSYLPLAHMFERMVQSVVYCHGGRVGFFQGDIRLLSDDMKALRPTIFPVVPRLLNRMYDKIFHQADTSLKRWLLEFAAKRKQAEVRSGIIRNNSIWDDLFFNKIQASLGGHVRMIVTGAAPASPAVLGFLRAALGCQVYEGYGQTECTAGCTFTTPGDWTSGHVGAPLPCNHIKLVDAEELNYWTSKGEGEEGTLKIIDRKKHIFKLAQGEYVAPEKIENIYIRSEPVAQVYVHGDSLKAFLVGIVVPDPEVMPAWAQKKGIKGTFQELCKNKELKKAILDDLVMLGKESGLHSFEQVKAIHIHCDMFSVQNGLLTPTLKAKRPELREYFKKQIEELYSASM</sequence>
<evidence type="ECO:0000256" key="5">
    <source>
        <dbReference type="ARBA" id="ARBA00022787"/>
    </source>
</evidence>
<evidence type="ECO:0000313" key="20">
    <source>
        <dbReference type="RefSeq" id="XP_013202711.1"/>
    </source>
</evidence>
<evidence type="ECO:0000256" key="2">
    <source>
        <dbReference type="ARBA" id="ARBA00006432"/>
    </source>
</evidence>
<dbReference type="GeneID" id="101983044"/>
<evidence type="ECO:0000256" key="16">
    <source>
        <dbReference type="ARBA" id="ARBA00049139"/>
    </source>
</evidence>
<dbReference type="InterPro" id="IPR042099">
    <property type="entry name" value="ANL_N_sf"/>
</dbReference>
<feature type="domain" description="AMP-dependent synthetase/ligase" evidence="18">
    <location>
        <begin position="142"/>
        <end position="532"/>
    </location>
</feature>
<evidence type="ECO:0000256" key="17">
    <source>
        <dbReference type="RuleBase" id="RU369030"/>
    </source>
</evidence>
<evidence type="ECO:0000256" key="4">
    <source>
        <dbReference type="ARBA" id="ARBA00022741"/>
    </source>
</evidence>
<name>A0ABM1AIV7_MICOH</name>
<keyword evidence="17" id="KW-0812">Transmembrane</keyword>
<keyword evidence="6 17" id="KW-0276">Fatty acid metabolism</keyword>
<comment type="similarity">
    <text evidence="2 17">Belongs to the ATP-dependent AMP-binding enzyme family.</text>
</comment>